<dbReference type="Proteomes" id="UP000515842">
    <property type="component" value="Chromosome"/>
</dbReference>
<feature type="compositionally biased region" description="Polar residues" evidence="1">
    <location>
        <begin position="16"/>
        <end position="32"/>
    </location>
</feature>
<name>A0A7G9LQ36_9BACT</name>
<dbReference type="AlphaFoldDB" id="A0A7G9LQ36"/>
<evidence type="ECO:0000256" key="1">
    <source>
        <dbReference type="SAM" id="MobiDB-lite"/>
    </source>
</evidence>
<gene>
    <name evidence="2" type="ORF">HOO34_03150</name>
</gene>
<dbReference type="EMBL" id="CP060693">
    <property type="protein sequence ID" value="QNM90735.1"/>
    <property type="molecule type" value="Genomic_DNA"/>
</dbReference>
<feature type="compositionally biased region" description="Basic and acidic residues" evidence="1">
    <location>
        <begin position="33"/>
        <end position="43"/>
    </location>
</feature>
<feature type="region of interest" description="Disordered" evidence="1">
    <location>
        <begin position="16"/>
        <end position="43"/>
    </location>
</feature>
<dbReference type="RefSeq" id="WP_187474944.1">
    <property type="nucleotide sequence ID" value="NZ_CP060693.1"/>
</dbReference>
<sequence>MVDNSLQNNNYGLGLYSNSNLQNSTQNVGKTSSGEKELEQAKDNKVKDNKVKDNEAVSLSKNVEKAVDTKSISKSNEFENFQNKINSFTADNKTIKDIQEDMKLLSSADGDVDTKKVNDRINQNIDKLENLSKDEKTKLKDNLNGVDNIVNNNIKGIQDAAKEMQDFIKNRSSRGEENNNSINVNYSKDSMSFTKNNVLNLQGSFANIQANLNQDMISKLLR</sequence>
<evidence type="ECO:0000313" key="3">
    <source>
        <dbReference type="Proteomes" id="UP000515842"/>
    </source>
</evidence>
<organism evidence="2 3">
    <name type="scientific">Aliarcobacter cryaerophilus</name>
    <dbReference type="NCBI Taxonomy" id="28198"/>
    <lineage>
        <taxon>Bacteria</taxon>
        <taxon>Pseudomonadati</taxon>
        <taxon>Campylobacterota</taxon>
        <taxon>Epsilonproteobacteria</taxon>
        <taxon>Campylobacterales</taxon>
        <taxon>Arcobacteraceae</taxon>
        <taxon>Aliarcobacter</taxon>
    </lineage>
</organism>
<proteinExistence type="predicted"/>
<protein>
    <submittedName>
        <fullName evidence="2">Uncharacterized protein</fullName>
    </submittedName>
</protein>
<accession>A0A7G9LQ36</accession>
<reference evidence="2 3" key="1">
    <citation type="journal article" date="2020" name="Front. Microbiol.">
        <title>Genomic Analysis and Antimicrobial Resistance of Aliarcobacter cryaerophilus Strains From German Water Poultry.</title>
        <authorList>
            <person name="Muller E."/>
            <person name="Hotzel H."/>
            <person name="Ahlers C."/>
            <person name="Hanel I."/>
            <person name="Tomaso H."/>
            <person name="Abdel-Glil M.Y."/>
        </authorList>
    </citation>
    <scope>NUCLEOTIDE SEQUENCE [LARGE SCALE GENOMIC DNA]</scope>
    <source>
        <strain evidence="2 3">16CS1285-4</strain>
    </source>
</reference>
<evidence type="ECO:0000313" key="2">
    <source>
        <dbReference type="EMBL" id="QNM90735.1"/>
    </source>
</evidence>